<evidence type="ECO:0000313" key="3">
    <source>
        <dbReference type="Proteomes" id="UP000580250"/>
    </source>
</evidence>
<dbReference type="InterPro" id="IPR038765">
    <property type="entry name" value="Papain-like_cys_pep_sf"/>
</dbReference>
<dbReference type="SUPFAM" id="SSF54001">
    <property type="entry name" value="Cysteine proteinases"/>
    <property type="match status" value="1"/>
</dbReference>
<sequence length="134" mass="15716">MSESKYLWRSNFDSSMITSNDSHAPNISNTYSDYTGEDYEVTKSENFFNKQNIERMIVDSKIVPCLRGLKNHGNTDYFNTLMQCLAGCDRFAEFLLCNDFVNYEKNIIFNSFVKTIRCMWFNNNSTDEFCHKTV</sequence>
<dbReference type="Gene3D" id="3.90.70.10">
    <property type="entry name" value="Cysteine proteinases"/>
    <property type="match status" value="1"/>
</dbReference>
<evidence type="ECO:0000259" key="1">
    <source>
        <dbReference type="Pfam" id="PF00443"/>
    </source>
</evidence>
<organism evidence="2 3">
    <name type="scientific">Meloidogyne enterolobii</name>
    <name type="common">Root-knot nematode worm</name>
    <name type="synonym">Meloidogyne mayaguensis</name>
    <dbReference type="NCBI Taxonomy" id="390850"/>
    <lineage>
        <taxon>Eukaryota</taxon>
        <taxon>Metazoa</taxon>
        <taxon>Ecdysozoa</taxon>
        <taxon>Nematoda</taxon>
        <taxon>Chromadorea</taxon>
        <taxon>Rhabditida</taxon>
        <taxon>Tylenchina</taxon>
        <taxon>Tylenchomorpha</taxon>
        <taxon>Tylenchoidea</taxon>
        <taxon>Meloidogynidae</taxon>
        <taxon>Meloidogyninae</taxon>
        <taxon>Meloidogyne</taxon>
    </lineage>
</organism>
<comment type="caution">
    <text evidence="2">The sequence shown here is derived from an EMBL/GenBank/DDBJ whole genome shotgun (WGS) entry which is preliminary data.</text>
</comment>
<accession>A0A6V7XMA1</accession>
<feature type="domain" description="Peptidase C19 ubiquitin carboxyl-terminal hydrolase" evidence="1">
    <location>
        <begin position="67"/>
        <end position="123"/>
    </location>
</feature>
<name>A0A6V7XMA1_MELEN</name>
<dbReference type="Proteomes" id="UP000580250">
    <property type="component" value="Unassembled WGS sequence"/>
</dbReference>
<gene>
    <name evidence="2" type="ORF">MENT_LOCUS53914</name>
</gene>
<dbReference type="OrthoDB" id="292964at2759"/>
<dbReference type="InterPro" id="IPR001394">
    <property type="entry name" value="Peptidase_C19_UCH"/>
</dbReference>
<dbReference type="AlphaFoldDB" id="A0A6V7XMA1"/>
<dbReference type="GO" id="GO:0016579">
    <property type="term" value="P:protein deubiquitination"/>
    <property type="evidence" value="ECO:0007669"/>
    <property type="project" value="InterPro"/>
</dbReference>
<dbReference type="GO" id="GO:0004843">
    <property type="term" value="F:cysteine-type deubiquitinase activity"/>
    <property type="evidence" value="ECO:0007669"/>
    <property type="project" value="InterPro"/>
</dbReference>
<reference evidence="2 3" key="1">
    <citation type="submission" date="2020-08" db="EMBL/GenBank/DDBJ databases">
        <authorList>
            <person name="Koutsovoulos G."/>
            <person name="Danchin GJ E."/>
        </authorList>
    </citation>
    <scope>NUCLEOTIDE SEQUENCE [LARGE SCALE GENOMIC DNA]</scope>
</reference>
<dbReference type="Pfam" id="PF00443">
    <property type="entry name" value="UCH"/>
    <property type="match status" value="1"/>
</dbReference>
<proteinExistence type="predicted"/>
<dbReference type="EMBL" id="CAJEWN010001851">
    <property type="protein sequence ID" value="CAD2200445.1"/>
    <property type="molecule type" value="Genomic_DNA"/>
</dbReference>
<protein>
    <recommendedName>
        <fullName evidence="1">Peptidase C19 ubiquitin carboxyl-terminal hydrolase domain-containing protein</fullName>
    </recommendedName>
</protein>
<evidence type="ECO:0000313" key="2">
    <source>
        <dbReference type="EMBL" id="CAD2200445.1"/>
    </source>
</evidence>